<sequence length="406" mass="44803">PRKHDNHKGWDANIRRKRNYSRSVLSSKGSSSFRFNEGSPNSMEAASPDSGPPVLLREVTKFSTDRRSKAIRTVSLKVSTGRCFGVLGARGAGKSTLLRIIVGLEQPEAGVVKVLPNRAQDKGGLSFCLPSCQLMPELTVRETLQLIGWLRGVSPNQMHEDIDHLLDLFALTQKSETFCAALNKKEMFKTRLVAALIGDPLLIVLDLPGQNLTLLDIKVLGDLLGKLRSSGSTVVLATEMPHVCEALCTDIGIMRQGLLTRVREVSSYLDCTALGSKFCQGYLVHMIFNEGEHKNHQQFFVEAVERIDGVEVFTDEKGNATFHFLGRNVNLAKVFVLMEDGRLHYGVGEYTVVQADVGFILANAFASQEPCFTSISSFPGQVERRVLRSLNYRTRSSLVSLSTSID</sequence>
<dbReference type="GO" id="GO:0016887">
    <property type="term" value="F:ATP hydrolysis activity"/>
    <property type="evidence" value="ECO:0007669"/>
    <property type="project" value="InterPro"/>
</dbReference>
<evidence type="ECO:0000256" key="3">
    <source>
        <dbReference type="SAM" id="MobiDB-lite"/>
    </source>
</evidence>
<dbReference type="GO" id="GO:0016020">
    <property type="term" value="C:membrane"/>
    <property type="evidence" value="ECO:0007669"/>
    <property type="project" value="InterPro"/>
</dbReference>
<evidence type="ECO:0000256" key="2">
    <source>
        <dbReference type="ARBA" id="ARBA00022737"/>
    </source>
</evidence>
<feature type="compositionally biased region" description="Low complexity" evidence="3">
    <location>
        <begin position="21"/>
        <end position="32"/>
    </location>
</feature>
<dbReference type="PANTHER" id="PTHR19229:SF36">
    <property type="entry name" value="ATP-BINDING CASSETTE SUB-FAMILY A MEMBER 2"/>
    <property type="match status" value="1"/>
</dbReference>
<comment type="caution">
    <text evidence="5">The sequence shown here is derived from an EMBL/GenBank/DDBJ whole genome shotgun (WGS) entry which is preliminary data.</text>
</comment>
<feature type="domain" description="ABC transporter" evidence="4">
    <location>
        <begin position="54"/>
        <end position="281"/>
    </location>
</feature>
<dbReference type="PROSITE" id="PS50893">
    <property type="entry name" value="ABC_TRANSPORTER_2"/>
    <property type="match status" value="1"/>
</dbReference>
<dbReference type="GO" id="GO:0140359">
    <property type="term" value="F:ABC-type transporter activity"/>
    <property type="evidence" value="ECO:0007669"/>
    <property type="project" value="InterPro"/>
</dbReference>
<dbReference type="AlphaFoldDB" id="A0AAV4GFP7"/>
<evidence type="ECO:0000313" key="5">
    <source>
        <dbReference type="EMBL" id="GFR83481.1"/>
    </source>
</evidence>
<evidence type="ECO:0000256" key="1">
    <source>
        <dbReference type="ARBA" id="ARBA00022448"/>
    </source>
</evidence>
<reference evidence="5 6" key="1">
    <citation type="journal article" date="2021" name="Elife">
        <title>Chloroplast acquisition without the gene transfer in kleptoplastic sea slugs, Plakobranchus ocellatus.</title>
        <authorList>
            <person name="Maeda T."/>
            <person name="Takahashi S."/>
            <person name="Yoshida T."/>
            <person name="Shimamura S."/>
            <person name="Takaki Y."/>
            <person name="Nagai Y."/>
            <person name="Toyoda A."/>
            <person name="Suzuki Y."/>
            <person name="Arimoto A."/>
            <person name="Ishii H."/>
            <person name="Satoh N."/>
            <person name="Nishiyama T."/>
            <person name="Hasebe M."/>
            <person name="Maruyama T."/>
            <person name="Minagawa J."/>
            <person name="Obokata J."/>
            <person name="Shigenobu S."/>
        </authorList>
    </citation>
    <scope>NUCLEOTIDE SEQUENCE [LARGE SCALE GENOMIC DNA]</scope>
</reference>
<keyword evidence="6" id="KW-1185">Reference proteome</keyword>
<dbReference type="Proteomes" id="UP000762676">
    <property type="component" value="Unassembled WGS sequence"/>
</dbReference>
<protein>
    <submittedName>
        <fullName evidence="5">ATP-binding cassette sub-family A member 3</fullName>
    </submittedName>
</protein>
<dbReference type="InterPro" id="IPR026082">
    <property type="entry name" value="ABCA"/>
</dbReference>
<dbReference type="GO" id="GO:0005319">
    <property type="term" value="F:lipid transporter activity"/>
    <property type="evidence" value="ECO:0007669"/>
    <property type="project" value="TreeGrafter"/>
</dbReference>
<keyword evidence="5" id="KW-0547">Nucleotide-binding</keyword>
<feature type="region of interest" description="Disordered" evidence="3">
    <location>
        <begin position="21"/>
        <end position="52"/>
    </location>
</feature>
<dbReference type="Pfam" id="PF00005">
    <property type="entry name" value="ABC_tran"/>
    <property type="match status" value="1"/>
</dbReference>
<feature type="non-terminal residue" evidence="5">
    <location>
        <position position="1"/>
    </location>
</feature>
<keyword evidence="2" id="KW-0677">Repeat</keyword>
<organism evidence="5 6">
    <name type="scientific">Elysia marginata</name>
    <dbReference type="NCBI Taxonomy" id="1093978"/>
    <lineage>
        <taxon>Eukaryota</taxon>
        <taxon>Metazoa</taxon>
        <taxon>Spiralia</taxon>
        <taxon>Lophotrochozoa</taxon>
        <taxon>Mollusca</taxon>
        <taxon>Gastropoda</taxon>
        <taxon>Heterobranchia</taxon>
        <taxon>Euthyneura</taxon>
        <taxon>Panpulmonata</taxon>
        <taxon>Sacoglossa</taxon>
        <taxon>Placobranchoidea</taxon>
        <taxon>Plakobranchidae</taxon>
        <taxon>Elysia</taxon>
    </lineage>
</organism>
<gene>
    <name evidence="5" type="ORF">ElyMa_005975600</name>
</gene>
<name>A0AAV4GFP7_9GAST</name>
<accession>A0AAV4GFP7</accession>
<dbReference type="PANTHER" id="PTHR19229">
    <property type="entry name" value="ATP-BINDING CASSETTE TRANSPORTER SUBFAMILY A ABCA"/>
    <property type="match status" value="1"/>
</dbReference>
<dbReference type="InterPro" id="IPR027417">
    <property type="entry name" value="P-loop_NTPase"/>
</dbReference>
<evidence type="ECO:0000259" key="4">
    <source>
        <dbReference type="PROSITE" id="PS50893"/>
    </source>
</evidence>
<proteinExistence type="predicted"/>
<dbReference type="InterPro" id="IPR003439">
    <property type="entry name" value="ABC_transporter-like_ATP-bd"/>
</dbReference>
<dbReference type="Gene3D" id="3.40.50.300">
    <property type="entry name" value="P-loop containing nucleotide triphosphate hydrolases"/>
    <property type="match status" value="1"/>
</dbReference>
<dbReference type="SUPFAM" id="SSF52540">
    <property type="entry name" value="P-loop containing nucleoside triphosphate hydrolases"/>
    <property type="match status" value="1"/>
</dbReference>
<evidence type="ECO:0000313" key="6">
    <source>
        <dbReference type="Proteomes" id="UP000762676"/>
    </source>
</evidence>
<dbReference type="EMBL" id="BMAT01012010">
    <property type="protein sequence ID" value="GFR83481.1"/>
    <property type="molecule type" value="Genomic_DNA"/>
</dbReference>
<dbReference type="GO" id="GO:0005524">
    <property type="term" value="F:ATP binding"/>
    <property type="evidence" value="ECO:0007669"/>
    <property type="project" value="UniProtKB-KW"/>
</dbReference>
<keyword evidence="1" id="KW-0813">Transport</keyword>
<keyword evidence="5" id="KW-0067">ATP-binding</keyword>